<gene>
    <name evidence="2" type="ORF">niasHT_029434</name>
</gene>
<keyword evidence="1" id="KW-0732">Signal</keyword>
<sequence length="66" mass="7155">MFSSSTICLMLIIAICLSLTIAMPAAVNQINSVPLRQKRYGYGYGRYGYGRYGYGGYGYGGYGYGG</sequence>
<protein>
    <submittedName>
        <fullName evidence="2">Uncharacterized protein</fullName>
    </submittedName>
</protein>
<accession>A0ABD2KQD5</accession>
<dbReference type="EMBL" id="JBICBT010000692">
    <property type="protein sequence ID" value="KAL3105053.1"/>
    <property type="molecule type" value="Genomic_DNA"/>
</dbReference>
<reference evidence="2 3" key="1">
    <citation type="submission" date="2024-10" db="EMBL/GenBank/DDBJ databases">
        <authorList>
            <person name="Kim D."/>
        </authorList>
    </citation>
    <scope>NUCLEOTIDE SEQUENCE [LARGE SCALE GENOMIC DNA]</scope>
    <source>
        <strain evidence="2">BH-2024</strain>
    </source>
</reference>
<keyword evidence="3" id="KW-1185">Reference proteome</keyword>
<dbReference type="AlphaFoldDB" id="A0ABD2KQD5"/>
<name>A0ABD2KQD5_9BILA</name>
<dbReference type="Proteomes" id="UP001620626">
    <property type="component" value="Unassembled WGS sequence"/>
</dbReference>
<organism evidence="2 3">
    <name type="scientific">Heterodera trifolii</name>
    <dbReference type="NCBI Taxonomy" id="157864"/>
    <lineage>
        <taxon>Eukaryota</taxon>
        <taxon>Metazoa</taxon>
        <taxon>Ecdysozoa</taxon>
        <taxon>Nematoda</taxon>
        <taxon>Chromadorea</taxon>
        <taxon>Rhabditida</taxon>
        <taxon>Tylenchina</taxon>
        <taxon>Tylenchomorpha</taxon>
        <taxon>Tylenchoidea</taxon>
        <taxon>Heteroderidae</taxon>
        <taxon>Heteroderinae</taxon>
        <taxon>Heterodera</taxon>
    </lineage>
</organism>
<evidence type="ECO:0000313" key="2">
    <source>
        <dbReference type="EMBL" id="KAL3105053.1"/>
    </source>
</evidence>
<proteinExistence type="predicted"/>
<evidence type="ECO:0000313" key="3">
    <source>
        <dbReference type="Proteomes" id="UP001620626"/>
    </source>
</evidence>
<comment type="caution">
    <text evidence="2">The sequence shown here is derived from an EMBL/GenBank/DDBJ whole genome shotgun (WGS) entry which is preliminary data.</text>
</comment>
<feature type="chain" id="PRO_5044811054" evidence="1">
    <location>
        <begin position="23"/>
        <end position="66"/>
    </location>
</feature>
<feature type="signal peptide" evidence="1">
    <location>
        <begin position="1"/>
        <end position="22"/>
    </location>
</feature>
<evidence type="ECO:0000256" key="1">
    <source>
        <dbReference type="SAM" id="SignalP"/>
    </source>
</evidence>